<dbReference type="InterPro" id="IPR002919">
    <property type="entry name" value="TIL_dom"/>
</dbReference>
<reference evidence="6" key="1">
    <citation type="submission" date="2025-08" db="UniProtKB">
        <authorList>
            <consortium name="RefSeq"/>
        </authorList>
    </citation>
    <scope>IDENTIFICATION</scope>
</reference>
<feature type="domain" description="EGF-like" evidence="4">
    <location>
        <begin position="573"/>
        <end position="617"/>
    </location>
</feature>
<name>A0ABM3LLP4_BICAN</name>
<feature type="domain" description="EGF-like" evidence="4">
    <location>
        <begin position="2919"/>
        <end position="2963"/>
    </location>
</feature>
<feature type="domain" description="EGF-like" evidence="4">
    <location>
        <begin position="1560"/>
        <end position="1592"/>
    </location>
</feature>
<dbReference type="InterPro" id="IPR051368">
    <property type="entry name" value="SerProtInhib-TIL_Domain"/>
</dbReference>
<feature type="domain" description="EGF-like" evidence="4">
    <location>
        <begin position="2982"/>
        <end position="3021"/>
    </location>
</feature>
<feature type="domain" description="EGF-like" evidence="4">
    <location>
        <begin position="1063"/>
        <end position="1107"/>
    </location>
</feature>
<feature type="domain" description="EGF-like" evidence="4">
    <location>
        <begin position="2512"/>
        <end position="2556"/>
    </location>
</feature>
<dbReference type="RefSeq" id="XP_052739975.1">
    <property type="nucleotide sequence ID" value="XM_052884015.1"/>
</dbReference>
<evidence type="ECO:0000313" key="5">
    <source>
        <dbReference type="Proteomes" id="UP001652582"/>
    </source>
</evidence>
<feature type="domain" description="EGF-like" evidence="4">
    <location>
        <begin position="1806"/>
        <end position="1841"/>
    </location>
</feature>
<dbReference type="PANTHER" id="PTHR23259:SF82">
    <property type="entry name" value="SERINE PROTEASE INHIBITOR 1 PROTEIN"/>
    <property type="match status" value="1"/>
</dbReference>
<organism evidence="5 6">
    <name type="scientific">Bicyclus anynana</name>
    <name type="common">Squinting bush brown butterfly</name>
    <dbReference type="NCBI Taxonomy" id="110368"/>
    <lineage>
        <taxon>Eukaryota</taxon>
        <taxon>Metazoa</taxon>
        <taxon>Ecdysozoa</taxon>
        <taxon>Arthropoda</taxon>
        <taxon>Hexapoda</taxon>
        <taxon>Insecta</taxon>
        <taxon>Pterygota</taxon>
        <taxon>Neoptera</taxon>
        <taxon>Endopterygota</taxon>
        <taxon>Lepidoptera</taxon>
        <taxon>Glossata</taxon>
        <taxon>Ditrysia</taxon>
        <taxon>Papilionoidea</taxon>
        <taxon>Nymphalidae</taxon>
        <taxon>Satyrinae</taxon>
        <taxon>Satyrini</taxon>
        <taxon>Mycalesina</taxon>
        <taxon>Bicyclus</taxon>
    </lineage>
</organism>
<feature type="domain" description="EGF-like" evidence="4">
    <location>
        <begin position="2663"/>
        <end position="2707"/>
    </location>
</feature>
<feature type="domain" description="EGF-like" evidence="4">
    <location>
        <begin position="1647"/>
        <end position="1691"/>
    </location>
</feature>
<feature type="chain" id="PRO_5045630823" evidence="3">
    <location>
        <begin position="25"/>
        <end position="3165"/>
    </location>
</feature>
<dbReference type="SMART" id="SM00181">
    <property type="entry name" value="EGF"/>
    <property type="match status" value="15"/>
</dbReference>
<feature type="domain" description="EGF-like" evidence="4">
    <location>
        <begin position="760"/>
        <end position="806"/>
    </location>
</feature>
<dbReference type="Pfam" id="PF01826">
    <property type="entry name" value="TIL"/>
    <property type="match status" value="13"/>
</dbReference>
<dbReference type="InterPro" id="IPR036084">
    <property type="entry name" value="Ser_inhib-like_sf"/>
</dbReference>
<sequence>MLVFYAVSILTVTSLILCDDTVEAVLRMMEGQRQPPKDPKRPPQDRIRCRKFEEPTDCADYHILRPLDPSNKIKCVPGCKCIDNYIRNRRGQCVPIKRQPGKPDGPVKGTPIPIPAQIVCGENQVASSCADNYAPFPHAAVCKPGCRCIAKYTRNSYDECVPIPPVLRCGKNEEAAACKQVCPPLSCSWDPTKMACRPGPCRPGCNCIKGYLQNDKGVCIPEGQCPIIPECPENEEYTDCYKNLDLSDPSATLTVRCRPCQCIEGYVRDKNGVCVTKEQLCERDRNSTYTLCPNRCVSTCQNPNGICSSECREAYGCGCKPGYLQCDNRCILPQDCPGGNPCKENQVFVYCNAGCPTLNCPQNDKLGQIACDPPRYCPSGCACKKNYKWDSDKRQKCILASECPRVNCTRENEEWNSCPASCFSDQCRDLKQVCRDTGGERECNPRCVCKYNYRRDDSGKCVPISKCPSTCGENEEPSECSDNYPRPVAGDHGAVEGIRCVPGCRCKKGYKRNSKGVCVLTEAVCGKYEETNFCIALAGIYCPPCRCKKGYKYDSNGECVLDLRCGENEEALHCKQFCPPDTCSSDPTRLDCRQPSECEAGCNCRVGYKRDENGICIPEEKCPQFCKGDRNATYTDCPSRCFTCNKANAICTKECRPKGCQCNTGYYRTDDGICVLPEDCPPIPCGRNETYAKCQFSCPTNYCPRDDSLNQVACSPPKPCLGGCVCNRNYLRTNDKQERCILASECPRVTCTRENEEWKSCPAPCFSDQCRDLKQAVCRDTGGEAKCNPRCVCKYNYRRDDSGKCVPITQCSSVCGEYEEPSECSDNNPRPVAGDHGAVEGIKCVPGCRCKKGYKRNSKGVCVLNLQCGENEEALHCKRFCPSDSCSSDATRMDCRQPVECEPGCNCKKGYKRDENGICILEEKCPQFCNGDRNATYTDCPSRCFTCNKANAICTKECRPKGCQCNTGYYRTDDGICVLPQDCPPIPCGRNETYAKCQFSCPTNYCPRDDSLIKVACLPPDPCLGGCVCNRNYLRTNDKEERCILASECPPMKCRRENEEWNSCPAPCFSDQCRDLKQAVCSDTGRELSPRCVCKYNYRRDDSGKCIAISQCPSDCGENEEPSECSDNYPRPGAGDAAVEGIRCAPGCRCKKGYKRNSKGVCVLAEAVCGKYEETNFCIALAGIYCPSCRCKKGYKYDSNGECVLDLQCGKNEEALHCKRFCPSESCSSDATRLDCKQPVECEPGCNCKKGYKRDENGICIPEEKCPQFCNGDRNATYTDCPSRCFTCNKANAICTKECRPKGCQCNTGYYRTDDGICVLPQDCPPIPCGRNETYVKCHISCPTNYCPRDDSLNRVECSAPDPCLGGCVCNRNYLRTNDKQERCILASECPPVKCTRKNEIWNPCPPACFSDYCGSKEPTTCNTVAIHQCTPQCVCIKEYRRDVSTNECIPEVKCPPVCGDNEEPSECGDNNPRPVSGDDIAVEGKCQPGCRCMAGYTRNSKGVCVLTTSLCGENEQPNVCPAIYPSDCPPCVCIKGYTRNKDGKCVKTPKCGINEVPNECALLSSTSNKPVICQPCRCAEGYNRDDYGKCVRVEVVCRKKYEEVNICIALAGVDCPPCRCIKGYKYDSYGECVLDLQCRENEEASHCKQFCPPDTCSSDPTWTDCRQPAECEPGCNCKKGYKRDDNGVCILEEKCPQFCNGDRNATYKDCPSRCNTCNKANAICTEECRPKGCQCNDGYVLNDDGICILPHDCPPLCGENEQLNVCPAIYPSDCPPCICIKGYTRNKAGKCVKAPKCGINEVPNECALLSSTKSDTSKPVICQPCRCAEGYNRDDYGKCVRGKENIIVDSGLELAMLVFFVTLAFAAGTLCQDEISTEQLTVISRPRPLILCPENEIWVKCKTVCPPQSCNILYTTYGPCDPNIKCEPGCDCQEGFLRDNSGVCVPTDKCPTAPIVCGENQEPSDCSDNYSSVPKLAVCVPGCRCIEKYVRNSYDECVPIPPVLECGKNEEPAACKKVCPPLSCSWDPTRMACRPGPCRPGCNCIKGYLQNDKGVCIPEGQCPIKCPENEEYTDCYKNLDLSDPSATLTVKCRPCQCIEGYVRAKNGVCVTKEQLCEADRNTTYTLCPNRCVSTCQNPNGVCSSECREGYGCGCKPGYLLSDDKKCILPQDCPGGNPCKENQIFVYCNAGCPTLNCPENDNLGEIACDPPIYCPSGCACKKNYKWDSDKREKCILASECPPINCTRENEVWNSCPAPCFSDQCRDVKPTICWDSGSESECKPRCVCKGKYRRDDSGKCVPIAQCPSECGENEELSDCGDNFPRPLVIDDVAVERIRCLPGCRCKEGYRRNSKGVCVPIEAICGKNEEINFCIALAGIYCPPCRCIKGYKYDSNGECIPEPPKCMPFEVWNNCTRPGFTDNCNEKSSYSFADSDRCVPRCVCQQSYARNKTSGICIPIRDCPICGENERPNICPLAIGIRCDPCICIRGYIRNQNGVCVLAPKCGTNEVPNECALIPPPRSDTSILVVAEESADKIRCQPCRCADGYKRDANGTCIREEVVCGKYEEINYCIALAGIYCPPCRCIKGYVYDINRVCVPDTSCGEYEEPNDCTGVILQSDTVVAEESVDKIRCRPCRCRKNYIRNKEGKCVLNLQCGENEVPSDCKQLCPPETCNWDSNKMECRQPIPCEAGCNCKAGYKRDENGICIPEEKCPPISLCGKNEEPNICPVFPYPRPVTTDVAVIEPVEKIRCRPCRCKKGFEYNINGTCVQTILGLCGENEQPNICLAIYPSNCPPCVCIEGYTRDKDGKCVKVEVTCGKKYEEVNFCIAVVGVDCPPCRCSKGYKYDSYGECVPDTTCGEYEEPNDCTGVILQSDTVVAQESVDKIRCRPCRCRKNYIRNKEGKCVLNLQCGENEEAAHCKQLCPPDTCSWDPTRMDCIQLLPCEAGCNCKKGYKRDDNGICIPEEKCPQFCKGDRNATYTDCPSRCFTCNKANAICTKECRPKGCQCKDGYVLNDDGICILPQDCPSIPCGRNETYAQCKFGCPTNYCPRDDSIFQVACLPPWPCPGGCVCQPKYLRTNDKEERCILATDCPTVNCTRKNEIWNRCPSACFSEYCGSEEVEPENCFTLVEHVCKPRCVCRKGYRRNSSYECIPKDDCPAVVDYI</sequence>
<feature type="domain" description="EGF-like" evidence="4">
    <location>
        <begin position="1124"/>
        <end position="1163"/>
    </location>
</feature>
<evidence type="ECO:0000256" key="1">
    <source>
        <dbReference type="ARBA" id="ARBA00022690"/>
    </source>
</evidence>
<keyword evidence="1" id="KW-0646">Protease inhibitor</keyword>
<keyword evidence="5" id="KW-1185">Reference proteome</keyword>
<feature type="signal peptide" evidence="3">
    <location>
        <begin position="1"/>
        <end position="24"/>
    </location>
</feature>
<dbReference type="SUPFAM" id="SSF57567">
    <property type="entry name" value="Serine protease inhibitors"/>
    <property type="match status" value="21"/>
</dbReference>
<protein>
    <submittedName>
        <fullName evidence="6">Zonadhesin</fullName>
    </submittedName>
</protein>
<keyword evidence="2" id="KW-1015">Disulfide bond</keyword>
<dbReference type="PANTHER" id="PTHR23259">
    <property type="entry name" value="RIDDLE"/>
    <property type="match status" value="1"/>
</dbReference>
<dbReference type="GeneID" id="112046643"/>
<feature type="domain" description="EGF-like" evidence="4">
    <location>
        <begin position="421"/>
        <end position="462"/>
    </location>
</feature>
<proteinExistence type="predicted"/>
<dbReference type="InterPro" id="IPR000742">
    <property type="entry name" value="EGF"/>
</dbReference>
<dbReference type="Gene3D" id="2.10.25.10">
    <property type="entry name" value="Laminin"/>
    <property type="match status" value="34"/>
</dbReference>
<evidence type="ECO:0000313" key="6">
    <source>
        <dbReference type="RefSeq" id="XP_052739975.1"/>
    </source>
</evidence>
<gene>
    <name evidence="6" type="primary">LOC112046643</name>
</gene>
<feature type="domain" description="EGF-like" evidence="4">
    <location>
        <begin position="295"/>
        <end position="331"/>
    </location>
</feature>
<dbReference type="CDD" id="cd19941">
    <property type="entry name" value="TIL"/>
    <property type="match status" value="16"/>
</dbReference>
<evidence type="ECO:0000259" key="4">
    <source>
        <dbReference type="SMART" id="SM00181"/>
    </source>
</evidence>
<feature type="domain" description="EGF-like" evidence="4">
    <location>
        <begin position="2131"/>
        <end position="2168"/>
    </location>
</feature>
<accession>A0ABM3LLP4</accession>
<feature type="domain" description="EGF-like" evidence="4">
    <location>
        <begin position="1357"/>
        <end position="1385"/>
    </location>
</feature>
<evidence type="ECO:0000256" key="2">
    <source>
        <dbReference type="ARBA" id="ARBA00023157"/>
    </source>
</evidence>
<keyword evidence="3" id="KW-0732">Signal</keyword>
<dbReference type="Proteomes" id="UP001652582">
    <property type="component" value="Chromosome 10"/>
</dbReference>
<evidence type="ECO:0000256" key="3">
    <source>
        <dbReference type="SAM" id="SignalP"/>
    </source>
</evidence>